<dbReference type="Gene3D" id="3.40.50.620">
    <property type="entry name" value="HUPs"/>
    <property type="match status" value="1"/>
</dbReference>
<dbReference type="PROSITE" id="PS51278">
    <property type="entry name" value="GATASE_TYPE_2"/>
    <property type="match status" value="1"/>
</dbReference>
<dbReference type="InterPro" id="IPR033738">
    <property type="entry name" value="AsnB_N"/>
</dbReference>
<keyword evidence="2 5" id="KW-0547">Nucleotide-binding</keyword>
<dbReference type="Pfam" id="PF00733">
    <property type="entry name" value="Asn_synthase"/>
    <property type="match status" value="1"/>
</dbReference>
<dbReference type="InterPro" id="IPR006426">
    <property type="entry name" value="Asn_synth_AEB"/>
</dbReference>
<dbReference type="CDD" id="cd00712">
    <property type="entry name" value="AsnB"/>
    <property type="match status" value="1"/>
</dbReference>
<dbReference type="InterPro" id="IPR017932">
    <property type="entry name" value="GATase_2_dom"/>
</dbReference>
<dbReference type="PANTHER" id="PTHR43284">
    <property type="entry name" value="ASPARAGINE SYNTHETASE (GLUTAMINE-HYDROLYZING)"/>
    <property type="match status" value="1"/>
</dbReference>
<name>A0ABU2FGQ4_9EURY</name>
<keyword evidence="8" id="KW-1185">Reference proteome</keyword>
<dbReference type="InterPro" id="IPR014729">
    <property type="entry name" value="Rossmann-like_a/b/a_fold"/>
</dbReference>
<dbReference type="CDD" id="cd01991">
    <property type="entry name" value="Asn_synthase_B_C"/>
    <property type="match status" value="1"/>
</dbReference>
<dbReference type="Pfam" id="PF13537">
    <property type="entry name" value="GATase_7"/>
    <property type="match status" value="1"/>
</dbReference>
<comment type="similarity">
    <text evidence="1">Belongs to the asparagine synthetase family.</text>
</comment>
<dbReference type="Proteomes" id="UP001259659">
    <property type="component" value="Unassembled WGS sequence"/>
</dbReference>
<protein>
    <recommendedName>
        <fullName evidence="5">Putative asparagine synthetase [glutamine-hydrolyzing]</fullName>
        <ecNumber evidence="5">6.3.5.4</ecNumber>
    </recommendedName>
</protein>
<evidence type="ECO:0000256" key="2">
    <source>
        <dbReference type="ARBA" id="ARBA00022741"/>
    </source>
</evidence>
<reference evidence="7 8" key="1">
    <citation type="submission" date="2022-06" db="EMBL/GenBank/DDBJ databases">
        <title>Haloarcula sp. a new haloarchaeum isolate from saline soil.</title>
        <authorList>
            <person name="Strakova D."/>
            <person name="Galisteo C."/>
            <person name="Sanchez-Porro C."/>
            <person name="Ventosa A."/>
        </authorList>
    </citation>
    <scope>NUCLEOTIDE SEQUENCE [LARGE SCALE GENOMIC DNA]</scope>
    <source>
        <strain evidence="7 8">S1CR25-12</strain>
    </source>
</reference>
<evidence type="ECO:0000313" key="8">
    <source>
        <dbReference type="Proteomes" id="UP001259659"/>
    </source>
</evidence>
<keyword evidence="7" id="KW-0436">Ligase</keyword>
<evidence type="ECO:0000256" key="3">
    <source>
        <dbReference type="ARBA" id="ARBA00022840"/>
    </source>
</evidence>
<dbReference type="EC" id="6.3.5.4" evidence="5"/>
<evidence type="ECO:0000256" key="1">
    <source>
        <dbReference type="ARBA" id="ARBA00005752"/>
    </source>
</evidence>
<evidence type="ECO:0000259" key="6">
    <source>
        <dbReference type="PROSITE" id="PS51278"/>
    </source>
</evidence>
<dbReference type="Gene3D" id="3.60.20.10">
    <property type="entry name" value="Glutamine Phosphoribosylpyrophosphate, subunit 1, domain 1"/>
    <property type="match status" value="1"/>
</dbReference>
<dbReference type="InterPro" id="IPR051786">
    <property type="entry name" value="ASN_synthetase/amidase"/>
</dbReference>
<keyword evidence="4" id="KW-0315">Glutamine amidotransferase</keyword>
<evidence type="ECO:0000256" key="4">
    <source>
        <dbReference type="ARBA" id="ARBA00022962"/>
    </source>
</evidence>
<evidence type="ECO:0000313" key="7">
    <source>
        <dbReference type="EMBL" id="MDS0261447.1"/>
    </source>
</evidence>
<dbReference type="GO" id="GO:0004066">
    <property type="term" value="F:asparagine synthase (glutamine-hydrolyzing) activity"/>
    <property type="evidence" value="ECO:0007669"/>
    <property type="project" value="UniProtKB-EC"/>
</dbReference>
<keyword evidence="3 5" id="KW-0067">ATP-binding</keyword>
<dbReference type="SUPFAM" id="SSF56235">
    <property type="entry name" value="N-terminal nucleophile aminohydrolases (Ntn hydrolases)"/>
    <property type="match status" value="1"/>
</dbReference>
<feature type="domain" description="Glutamine amidotransferase type-2" evidence="6">
    <location>
        <begin position="2"/>
        <end position="208"/>
    </location>
</feature>
<evidence type="ECO:0000256" key="5">
    <source>
        <dbReference type="PIRNR" id="PIRNR001589"/>
    </source>
</evidence>
<comment type="caution">
    <text evidence="7">The sequence shown here is derived from an EMBL/GenBank/DDBJ whole genome shotgun (WGS) entry which is preliminary data.</text>
</comment>
<proteinExistence type="inferred from homology"/>
<dbReference type="EMBL" id="JAMQON010000006">
    <property type="protein sequence ID" value="MDS0261447.1"/>
    <property type="molecule type" value="Genomic_DNA"/>
</dbReference>
<dbReference type="InterPro" id="IPR001962">
    <property type="entry name" value="Asn_synthase"/>
</dbReference>
<dbReference type="SUPFAM" id="SSF52402">
    <property type="entry name" value="Adenine nucleotide alpha hydrolases-like"/>
    <property type="match status" value="1"/>
</dbReference>
<dbReference type="PANTHER" id="PTHR43284:SF1">
    <property type="entry name" value="ASPARAGINE SYNTHETASE"/>
    <property type="match status" value="1"/>
</dbReference>
<sequence length="619" mass="69537">MSGILALYNRDRSAVDRSAVERMQGAMDHRGPDGSDSWDGDGVALGHQHLRSTPEGRYDSQPCRDGDTVVVADARLDNRPELLSELQLSSPPERIPDSELLLAAYRQWGTGCVSRLAGAFAFVVWDGDQLFCARDRFGVKPLYYHRSPELFAVASEKKGLLAHPSIAGDIDEVKIGDFLVELYEDTSRTYFESLDRLPPAHAMTVDTETTEQWRYWSLDPTRTVTLDSDAAYERRFRELFEQAVRSRMRTDGPVGSALSGGMDSSSITVVARELLPDDEPLHTFSNVYDEAPSSDEREYIEAVTSREGIESHYIFPEDVGALVDEARLRAHFDQPPHNTMHFAGWERTKRAADVGVSTVLGGALGDSAIGYGLGLLPELLWTGRWGSLYRELSAMSGLVDAPVRHLFVRHALSEVVPESVLRVRRRVNGTQWSLADENPTIDQAFADRIGLRTRYETRQLRGAALTPRARRRQCRSLLTGRNATNFEALDLIHAAFGVEPRYPFTDHRLVEFSLAMPATQQLKDGWTRSIGRRALGDLLPEPIQWRPWKTPTNEAFWNALERDRGRLVDLADEPGALAPFVDAHALHESLDRFETERNSRDGRALWRALSLSVWLDAWG</sequence>
<dbReference type="PIRSF" id="PIRSF001589">
    <property type="entry name" value="Asn_synthetase_glu-h"/>
    <property type="match status" value="1"/>
</dbReference>
<dbReference type="NCBIfam" id="TIGR01536">
    <property type="entry name" value="asn_synth_AEB"/>
    <property type="match status" value="1"/>
</dbReference>
<dbReference type="InterPro" id="IPR029055">
    <property type="entry name" value="Ntn_hydrolases_N"/>
</dbReference>
<dbReference type="RefSeq" id="WP_310921298.1">
    <property type="nucleotide sequence ID" value="NZ_JAMQON010000006.1"/>
</dbReference>
<organism evidence="7 8">
    <name type="scientific">Haloarcula saliterrae</name>
    <dbReference type="NCBI Taxonomy" id="2950534"/>
    <lineage>
        <taxon>Archaea</taxon>
        <taxon>Methanobacteriati</taxon>
        <taxon>Methanobacteriota</taxon>
        <taxon>Stenosarchaea group</taxon>
        <taxon>Halobacteria</taxon>
        <taxon>Halobacteriales</taxon>
        <taxon>Haloarculaceae</taxon>
        <taxon>Haloarcula</taxon>
    </lineage>
</organism>
<accession>A0ABU2FGQ4</accession>
<comment type="catalytic activity">
    <reaction evidence="5">
        <text>L-aspartate + L-glutamine + ATP + H2O = L-asparagine + L-glutamate + AMP + diphosphate + H(+)</text>
        <dbReference type="Rhea" id="RHEA:12228"/>
        <dbReference type="ChEBI" id="CHEBI:15377"/>
        <dbReference type="ChEBI" id="CHEBI:15378"/>
        <dbReference type="ChEBI" id="CHEBI:29985"/>
        <dbReference type="ChEBI" id="CHEBI:29991"/>
        <dbReference type="ChEBI" id="CHEBI:30616"/>
        <dbReference type="ChEBI" id="CHEBI:33019"/>
        <dbReference type="ChEBI" id="CHEBI:58048"/>
        <dbReference type="ChEBI" id="CHEBI:58359"/>
        <dbReference type="ChEBI" id="CHEBI:456215"/>
        <dbReference type="EC" id="6.3.5.4"/>
    </reaction>
</comment>
<gene>
    <name evidence="7" type="primary">asnB</name>
    <name evidence="7" type="ORF">NDI56_18760</name>
</gene>